<dbReference type="EMBL" id="CP016796">
    <property type="protein sequence ID" value="API86020.1"/>
    <property type="molecule type" value="Genomic_DNA"/>
</dbReference>
<feature type="transmembrane region" description="Helical" evidence="7">
    <location>
        <begin position="298"/>
        <end position="322"/>
    </location>
</feature>
<keyword evidence="4 7" id="KW-0812">Transmembrane</keyword>
<organism evidence="9 10">
    <name type="scientific">Francisella uliginis</name>
    <dbReference type="NCBI Taxonomy" id="573570"/>
    <lineage>
        <taxon>Bacteria</taxon>
        <taxon>Pseudomonadati</taxon>
        <taxon>Pseudomonadota</taxon>
        <taxon>Gammaproteobacteria</taxon>
        <taxon>Thiotrichales</taxon>
        <taxon>Francisellaceae</taxon>
        <taxon>Francisella</taxon>
    </lineage>
</organism>
<feature type="transmembrane region" description="Helical" evidence="7">
    <location>
        <begin position="245"/>
        <end position="263"/>
    </location>
</feature>
<protein>
    <submittedName>
        <fullName evidence="9">MFS transporter</fullName>
    </submittedName>
</protein>
<keyword evidence="6 7" id="KW-0472">Membrane</keyword>
<feature type="transmembrane region" description="Helical" evidence="7">
    <location>
        <begin position="40"/>
        <end position="63"/>
    </location>
</feature>
<dbReference type="Pfam" id="PF07690">
    <property type="entry name" value="MFS_1"/>
    <property type="match status" value="1"/>
</dbReference>
<dbReference type="GO" id="GO:0022857">
    <property type="term" value="F:transmembrane transporter activity"/>
    <property type="evidence" value="ECO:0007669"/>
    <property type="project" value="InterPro"/>
</dbReference>
<keyword evidence="2" id="KW-0813">Transport</keyword>
<dbReference type="InterPro" id="IPR050171">
    <property type="entry name" value="MFS_Transporters"/>
</dbReference>
<feature type="transmembrane region" description="Helical" evidence="7">
    <location>
        <begin position="75"/>
        <end position="97"/>
    </location>
</feature>
<dbReference type="STRING" id="573570.F7310_01005"/>
<keyword evidence="3" id="KW-1003">Cell membrane</keyword>
<feature type="transmembrane region" description="Helical" evidence="7">
    <location>
        <begin position="156"/>
        <end position="177"/>
    </location>
</feature>
<evidence type="ECO:0000256" key="1">
    <source>
        <dbReference type="ARBA" id="ARBA00004651"/>
    </source>
</evidence>
<evidence type="ECO:0000256" key="3">
    <source>
        <dbReference type="ARBA" id="ARBA00022475"/>
    </source>
</evidence>
<evidence type="ECO:0000256" key="2">
    <source>
        <dbReference type="ARBA" id="ARBA00022448"/>
    </source>
</evidence>
<feature type="transmembrane region" description="Helical" evidence="7">
    <location>
        <begin position="12"/>
        <end position="34"/>
    </location>
</feature>
<reference evidence="9 10" key="1">
    <citation type="journal article" date="2016" name="Appl. Environ. Microbiol.">
        <title>Whole genome relationships among Francisella bacteria of diverse origin define new species and provide specific regions for detection.</title>
        <authorList>
            <person name="Challacombe J.F."/>
            <person name="Petersen J.M."/>
            <person name="Gallegos-Graves V."/>
            <person name="Hodge D."/>
            <person name="Pillai S."/>
            <person name="Kuske C.R."/>
        </authorList>
    </citation>
    <scope>NUCLEOTIDE SEQUENCE [LARGE SCALE GENOMIC DNA]</scope>
    <source>
        <strain evidence="10">TX07-7310</strain>
    </source>
</reference>
<dbReference type="AlphaFoldDB" id="A0A1L4BQ95"/>
<dbReference type="Proteomes" id="UP000184222">
    <property type="component" value="Chromosome"/>
</dbReference>
<dbReference type="OrthoDB" id="9764259at2"/>
<dbReference type="RefSeq" id="WP_072711220.1">
    <property type="nucleotide sequence ID" value="NZ_CP016796.1"/>
</dbReference>
<feature type="transmembrane region" description="Helical" evidence="7">
    <location>
        <begin position="334"/>
        <end position="356"/>
    </location>
</feature>
<evidence type="ECO:0000256" key="6">
    <source>
        <dbReference type="ARBA" id="ARBA00023136"/>
    </source>
</evidence>
<name>A0A1L4BQ95_9GAMM</name>
<evidence type="ECO:0000313" key="9">
    <source>
        <dbReference type="EMBL" id="API86020.1"/>
    </source>
</evidence>
<accession>A0A1L4BQ95</accession>
<dbReference type="PROSITE" id="PS50850">
    <property type="entry name" value="MFS"/>
    <property type="match status" value="1"/>
</dbReference>
<feature type="transmembrane region" description="Helical" evidence="7">
    <location>
        <begin position="132"/>
        <end position="150"/>
    </location>
</feature>
<feature type="transmembrane region" description="Helical" evidence="7">
    <location>
        <begin position="362"/>
        <end position="384"/>
    </location>
</feature>
<dbReference type="KEGG" id="frx:F7310_01005"/>
<dbReference type="InterPro" id="IPR036259">
    <property type="entry name" value="MFS_trans_sf"/>
</dbReference>
<dbReference type="PANTHER" id="PTHR23517">
    <property type="entry name" value="RESISTANCE PROTEIN MDTM, PUTATIVE-RELATED-RELATED"/>
    <property type="match status" value="1"/>
</dbReference>
<dbReference type="CDD" id="cd17472">
    <property type="entry name" value="MFS_YajR_like"/>
    <property type="match status" value="1"/>
</dbReference>
<dbReference type="PROSITE" id="PS00216">
    <property type="entry name" value="SUGAR_TRANSPORT_1"/>
    <property type="match status" value="1"/>
</dbReference>
<keyword evidence="5 7" id="KW-1133">Transmembrane helix</keyword>
<evidence type="ECO:0000256" key="4">
    <source>
        <dbReference type="ARBA" id="ARBA00022692"/>
    </source>
</evidence>
<dbReference type="Gene3D" id="1.20.1250.20">
    <property type="entry name" value="MFS general substrate transporter like domains"/>
    <property type="match status" value="1"/>
</dbReference>
<feature type="domain" description="Major facilitator superfamily (MFS) profile" evidence="8">
    <location>
        <begin position="8"/>
        <end position="388"/>
    </location>
</feature>
<dbReference type="GO" id="GO:0005886">
    <property type="term" value="C:plasma membrane"/>
    <property type="evidence" value="ECO:0007669"/>
    <property type="project" value="UniProtKB-SubCell"/>
</dbReference>
<evidence type="ECO:0000259" key="8">
    <source>
        <dbReference type="PROSITE" id="PS50850"/>
    </source>
</evidence>
<dbReference type="InterPro" id="IPR020846">
    <property type="entry name" value="MFS_dom"/>
</dbReference>
<dbReference type="PANTHER" id="PTHR23517:SF2">
    <property type="entry name" value="MULTIDRUG RESISTANCE PROTEIN MDTH"/>
    <property type="match status" value="1"/>
</dbReference>
<gene>
    <name evidence="9" type="ORF">F7310_01005</name>
</gene>
<dbReference type="Gene3D" id="3.30.70.100">
    <property type="match status" value="1"/>
</dbReference>
<keyword evidence="10" id="KW-1185">Reference proteome</keyword>
<proteinExistence type="predicted"/>
<dbReference type="InterPro" id="IPR005829">
    <property type="entry name" value="Sugar_transporter_CS"/>
</dbReference>
<comment type="subcellular location">
    <subcellularLocation>
        <location evidence="1">Cell membrane</location>
        <topology evidence="1">Multi-pass membrane protein</topology>
    </subcellularLocation>
</comment>
<dbReference type="SUPFAM" id="SSF103473">
    <property type="entry name" value="MFS general substrate transporter"/>
    <property type="match status" value="1"/>
</dbReference>
<sequence>MYNKELRTTINISLIYGFRMIGLFIIFPIFSLYINHLQYATPFLIGLALGVYGLSQAMLQIVLSILSDKFGRKPIILVGLIFFIIGSIVAACSTSIYGIIIGRAIQGAGAIGSTLTALVADSTKEENRLKAMSLIGMSIGFSFLIAMMISSILNSIIGLSGIFWLTAVCGGISIFILTKIPTPKTPSFHHEAKPVLTLIKDIITHKELLKLNYGIFTLHATLTALFIVVPPILTNILQISSNYQWLIYLPVLIISFSMMFPFVMIAETQRKMRKFFIVAVLILSACLGLLVISFNHTIILSIVLTFFFAAFTFLESCLPSWVSKIAPVGSKGTAMGIFSSCQFFGIFIGGVMGGIIFHKYHIPGVLIFCTILASLWFLITLIMAEPTYLNSKVYKLNKITSELEEKLKRIIISEKGLYESVICFEENAIYIKIDKKEFDEDLFIQKINLINQNT</sequence>
<dbReference type="InterPro" id="IPR011701">
    <property type="entry name" value="MFS"/>
</dbReference>
<feature type="transmembrane region" description="Helical" evidence="7">
    <location>
        <begin position="213"/>
        <end position="233"/>
    </location>
</feature>
<evidence type="ECO:0000313" key="10">
    <source>
        <dbReference type="Proteomes" id="UP000184222"/>
    </source>
</evidence>
<evidence type="ECO:0000256" key="5">
    <source>
        <dbReference type="ARBA" id="ARBA00022989"/>
    </source>
</evidence>
<evidence type="ECO:0000256" key="7">
    <source>
        <dbReference type="SAM" id="Phobius"/>
    </source>
</evidence>
<feature type="transmembrane region" description="Helical" evidence="7">
    <location>
        <begin position="275"/>
        <end position="292"/>
    </location>
</feature>